<dbReference type="NCBIfam" id="TIGR03367">
    <property type="entry name" value="queuosine_QueD"/>
    <property type="match status" value="1"/>
</dbReference>
<dbReference type="PANTHER" id="PTHR12589">
    <property type="entry name" value="PYRUVOYL TETRAHYDROBIOPTERIN SYNTHASE"/>
    <property type="match status" value="1"/>
</dbReference>
<dbReference type="Gene3D" id="3.30.479.10">
    <property type="entry name" value="6-pyruvoyl tetrahydropterin synthase/QueD"/>
    <property type="match status" value="1"/>
</dbReference>
<sequence>MKILTDFSAAHFLREYNGPCSRLHGHNWKVEVNISCRELNEIGMGIDFSDIKAATKTLIEKLDHRNLNDIPPFDKLNPTAENLAAYFYKQLSNELNDARVAVKNVSIWETDRACVSYTEED</sequence>
<dbReference type="GO" id="GO:0070497">
    <property type="term" value="F:6-carboxytetrahydropterin synthase activity"/>
    <property type="evidence" value="ECO:0007669"/>
    <property type="project" value="UniProtKB-EC"/>
</dbReference>
<proteinExistence type="predicted"/>
<dbReference type="SUPFAM" id="SSF55620">
    <property type="entry name" value="Tetrahydrobiopterin biosynthesis enzymes-like"/>
    <property type="match status" value="1"/>
</dbReference>
<organism evidence="1">
    <name type="scientific">hydrothermal vent metagenome</name>
    <dbReference type="NCBI Taxonomy" id="652676"/>
    <lineage>
        <taxon>unclassified sequences</taxon>
        <taxon>metagenomes</taxon>
        <taxon>ecological metagenomes</taxon>
    </lineage>
</organism>
<dbReference type="EC" id="4.1.2.50" evidence="1"/>
<reference evidence="1" key="1">
    <citation type="submission" date="2018-06" db="EMBL/GenBank/DDBJ databases">
        <authorList>
            <person name="Zhirakovskaya E."/>
        </authorList>
    </citation>
    <scope>NUCLEOTIDE SEQUENCE</scope>
</reference>
<protein>
    <submittedName>
        <fullName evidence="1">6-carboxy-5,6,7,8-tetrahydropterin synthase</fullName>
        <ecNumber evidence="1">4.1.2.50</ecNumber>
    </submittedName>
</protein>
<dbReference type="InterPro" id="IPR007115">
    <property type="entry name" value="6-PTP_synth/QueD"/>
</dbReference>
<dbReference type="PANTHER" id="PTHR12589:SF8">
    <property type="entry name" value="6-CARBOXY-5,6,7,8-TETRAHYDROPTERIN SYNTHASE"/>
    <property type="match status" value="1"/>
</dbReference>
<name>A0A3B0ZIF9_9ZZZZ</name>
<gene>
    <name evidence="1" type="ORF">MNBD_GAMMA23-1995</name>
</gene>
<dbReference type="Pfam" id="PF01242">
    <property type="entry name" value="PTPS"/>
    <property type="match status" value="1"/>
</dbReference>
<dbReference type="EMBL" id="UOFT01000033">
    <property type="protein sequence ID" value="VAW93268.1"/>
    <property type="molecule type" value="Genomic_DNA"/>
</dbReference>
<keyword evidence="1" id="KW-0456">Lyase</keyword>
<dbReference type="InterPro" id="IPR038418">
    <property type="entry name" value="6-PTP_synth/QueD_sf"/>
</dbReference>
<accession>A0A3B0ZIF9</accession>
<dbReference type="PIRSF" id="PIRSF006113">
    <property type="entry name" value="PTP_synth"/>
    <property type="match status" value="1"/>
</dbReference>
<evidence type="ECO:0000313" key="1">
    <source>
        <dbReference type="EMBL" id="VAW93268.1"/>
    </source>
</evidence>
<dbReference type="AlphaFoldDB" id="A0A3B0ZIF9"/>